<feature type="domain" description="Peptidase S9 prolyl oligopeptidase catalytic" evidence="8">
    <location>
        <begin position="502"/>
        <end position="702"/>
    </location>
</feature>
<comment type="function">
    <text evidence="6">This enzyme catalyzes the hydrolysis of the N-terminal peptide bond of an N-acetylated peptide to generate an N-acetylated amino acid and a peptide with a free N-terminus. It preferentially cleaves off Ac-Ala, Ac-Met and Ac-Ser. Also, involved in the degradation of oxidized and glycated proteins.</text>
</comment>
<reference evidence="10 11" key="1">
    <citation type="journal article" date="2012" name="Stand. Genomic Sci.">
        <title>Complete genome sequence of Terriglobus saanensis type strain SP1PR4(T), an Acidobacteria from tundra soil.</title>
        <authorList>
            <person name="Rawat S.R."/>
            <person name="Mannisto M.K."/>
            <person name="Starovoytov V."/>
            <person name="Goodwin L."/>
            <person name="Nolan M."/>
            <person name="Hauser L."/>
            <person name="Land M."/>
            <person name="Davenport K.W."/>
            <person name="Woyke T."/>
            <person name="Haggblom M.M."/>
        </authorList>
    </citation>
    <scope>NUCLEOTIDE SEQUENCE</scope>
    <source>
        <strain evidence="11">ATCC BAA-1853 / DSM 23119 / SP1PR4</strain>
    </source>
</reference>
<dbReference type="InterPro" id="IPR001375">
    <property type="entry name" value="Peptidase_S9_cat"/>
</dbReference>
<dbReference type="InterPro" id="IPR011659">
    <property type="entry name" value="WD40"/>
</dbReference>
<dbReference type="GO" id="GO:0004252">
    <property type="term" value="F:serine-type endopeptidase activity"/>
    <property type="evidence" value="ECO:0007669"/>
    <property type="project" value="InterPro"/>
</dbReference>
<keyword evidence="3" id="KW-0007">Acetylation</keyword>
<keyword evidence="2" id="KW-0720">Serine protease</keyword>
<gene>
    <name evidence="10" type="ordered locus">AciPR4_4124</name>
</gene>
<keyword evidence="1" id="KW-0378">Hydrolase</keyword>
<dbReference type="PANTHER" id="PTHR42776">
    <property type="entry name" value="SERINE PEPTIDASE S9 FAMILY MEMBER"/>
    <property type="match status" value="1"/>
</dbReference>
<evidence type="ECO:0000256" key="6">
    <source>
        <dbReference type="ARBA" id="ARBA00045885"/>
    </source>
</evidence>
<proteinExistence type="predicted"/>
<dbReference type="Gene3D" id="2.140.10.30">
    <property type="entry name" value="Dipeptidylpeptidase IV, N-terminal domain"/>
    <property type="match status" value="1"/>
</dbReference>
<dbReference type="SUPFAM" id="SSF82171">
    <property type="entry name" value="DPP6 N-terminal domain-like"/>
    <property type="match status" value="1"/>
</dbReference>
<feature type="domain" description="Dipeptidylpeptidase IV N-terminal" evidence="9">
    <location>
        <begin position="264"/>
        <end position="398"/>
    </location>
</feature>
<dbReference type="InterPro" id="IPR011042">
    <property type="entry name" value="6-blade_b-propeller_TolB-like"/>
</dbReference>
<evidence type="ECO:0000256" key="2">
    <source>
        <dbReference type="ARBA" id="ARBA00022825"/>
    </source>
</evidence>
<dbReference type="PROSITE" id="PS00708">
    <property type="entry name" value="PRO_ENDOPEP_SER"/>
    <property type="match status" value="1"/>
</dbReference>
<keyword evidence="11" id="KW-1185">Reference proteome</keyword>
<dbReference type="STRING" id="401053.AciPR4_4124"/>
<dbReference type="GO" id="GO:0006508">
    <property type="term" value="P:proteolysis"/>
    <property type="evidence" value="ECO:0007669"/>
    <property type="project" value="InterPro"/>
</dbReference>
<organism evidence="10 11">
    <name type="scientific">Terriglobus saanensis (strain ATCC BAA-1853 / DSM 23119 / SP1PR4)</name>
    <dbReference type="NCBI Taxonomy" id="401053"/>
    <lineage>
        <taxon>Bacteria</taxon>
        <taxon>Pseudomonadati</taxon>
        <taxon>Acidobacteriota</taxon>
        <taxon>Terriglobia</taxon>
        <taxon>Terriglobales</taxon>
        <taxon>Acidobacteriaceae</taxon>
        <taxon>Terriglobus</taxon>
    </lineage>
</organism>
<evidence type="ECO:0000256" key="4">
    <source>
        <dbReference type="ARBA" id="ARBA00032284"/>
    </source>
</evidence>
<dbReference type="InterPro" id="IPR002469">
    <property type="entry name" value="Peptidase_S9B_N"/>
</dbReference>
<evidence type="ECO:0000313" key="10">
    <source>
        <dbReference type="EMBL" id="ADV84872.1"/>
    </source>
</evidence>
<dbReference type="InterPro" id="IPR029058">
    <property type="entry name" value="AB_hydrolase_fold"/>
</dbReference>
<dbReference type="InterPro" id="IPR002471">
    <property type="entry name" value="Pept_S9_AS"/>
</dbReference>
<dbReference type="Pfam" id="PF07676">
    <property type="entry name" value="PD40"/>
    <property type="match status" value="1"/>
</dbReference>
<dbReference type="Proteomes" id="UP000006844">
    <property type="component" value="Chromosome"/>
</dbReference>
<dbReference type="EMBL" id="CP002467">
    <property type="protein sequence ID" value="ADV84872.1"/>
    <property type="molecule type" value="Genomic_DNA"/>
</dbReference>
<keyword evidence="7" id="KW-0732">Signal</keyword>
<feature type="signal peptide" evidence="7">
    <location>
        <begin position="1"/>
        <end position="20"/>
    </location>
</feature>
<dbReference type="Gene3D" id="3.40.50.1820">
    <property type="entry name" value="alpha/beta hydrolase"/>
    <property type="match status" value="1"/>
</dbReference>
<dbReference type="eggNOG" id="COG0823">
    <property type="taxonomic scope" value="Bacteria"/>
</dbReference>
<evidence type="ECO:0000256" key="3">
    <source>
        <dbReference type="ARBA" id="ARBA00022990"/>
    </source>
</evidence>
<dbReference type="Pfam" id="PF00326">
    <property type="entry name" value="Peptidase_S9"/>
    <property type="match status" value="1"/>
</dbReference>
<dbReference type="KEGG" id="tsa:AciPR4_4124"/>
<dbReference type="PANTHER" id="PTHR42776:SF27">
    <property type="entry name" value="DIPEPTIDYL PEPTIDASE FAMILY MEMBER 6"/>
    <property type="match status" value="1"/>
</dbReference>
<name>E8V5B3_TERSS</name>
<dbReference type="eggNOG" id="COG1506">
    <property type="taxonomic scope" value="Bacteria"/>
</dbReference>
<dbReference type="HOGENOM" id="CLU_395743_0_0_0"/>
<evidence type="ECO:0000259" key="8">
    <source>
        <dbReference type="Pfam" id="PF00326"/>
    </source>
</evidence>
<protein>
    <recommendedName>
        <fullName evidence="5">Acyl-peptide hydrolase</fullName>
    </recommendedName>
    <alternativeName>
        <fullName evidence="4">Acylaminoacyl-peptidase</fullName>
    </alternativeName>
</protein>
<dbReference type="Pfam" id="PF00930">
    <property type="entry name" value="DPPIV_N"/>
    <property type="match status" value="1"/>
</dbReference>
<accession>E8V5B3</accession>
<evidence type="ECO:0000256" key="5">
    <source>
        <dbReference type="ARBA" id="ARBA00032596"/>
    </source>
</evidence>
<evidence type="ECO:0000256" key="1">
    <source>
        <dbReference type="ARBA" id="ARBA00022801"/>
    </source>
</evidence>
<feature type="chain" id="PRO_5003229221" description="Acyl-peptide hydrolase" evidence="7">
    <location>
        <begin position="21"/>
        <end position="702"/>
    </location>
</feature>
<dbReference type="OrthoDB" id="9776685at2"/>
<dbReference type="Gene3D" id="2.120.10.30">
    <property type="entry name" value="TolB, C-terminal domain"/>
    <property type="match status" value="1"/>
</dbReference>
<dbReference type="AlphaFoldDB" id="E8V5B3"/>
<keyword evidence="2" id="KW-0645">Protease</keyword>
<evidence type="ECO:0000259" key="9">
    <source>
        <dbReference type="Pfam" id="PF00930"/>
    </source>
</evidence>
<dbReference type="SUPFAM" id="SSF53474">
    <property type="entry name" value="alpha/beta-Hydrolases"/>
    <property type="match status" value="1"/>
</dbReference>
<evidence type="ECO:0000313" key="11">
    <source>
        <dbReference type="Proteomes" id="UP000006844"/>
    </source>
</evidence>
<sequence>MRKLVLFVLAMGLATLAAGAQGFSLEQVMKAPFTNDLVAAPVKGRVAWVTNAEGRRNLWVAEPAGDAWKARMVTAYAEDDGQELGDVSVTPDGEWVVYTRGGSVQGEAHPVPNPAALVDGVKQQVWMVSAGGGEPKLIAAGKSGAISPKGDRVAYVAKGQVWVASLQGEPKPTQLFEGRGTMRNLRWAPDASAVVFVTERGDHAFIGEYRFGEKTLTWVDPGTEQDGEPVWSPDGTKIAFVRNPTGFDDASERAVRSGPPWEIRVADAKTGEGKLLWRADEGRGSLYREIVGHDVLTWSADGYLVFPWEKDGWTHLYSIPSGGGAAKLLTPGAFEVEQVAPMLGGKAVVFSSNQYGADAKDADRRHVWSVPASGASLPTALTKGEGIEVFPVATSEGSVVVLASDARWPIHPAVVAKGGVLKEIAPDLIPKDFPSAQMIAPQQVIFPAADGMEIHGQIFLPKNHALRKDGRDPAIVFFHGGSRRQMFLGWHSMEYYANTYAENEYLCSLGYVVLSVNYRSGIGYGMEFRQALHYGFEGGSEYNDVIGAALYLHGRSDVDARRIGAWGGSYGGYLTALALARGSDLYAAGVDLHGVHDWVYEMGFWRPSGDPGVDWEARKRLAWLSSPMSSLDTWRSPVLLIQGDDDRNVVFAQTVRLADALRQRHVDVEEKVFPDEIHDFLVHRNWVTSYRLAAEFFGRKLK</sequence>
<evidence type="ECO:0000256" key="7">
    <source>
        <dbReference type="SAM" id="SignalP"/>
    </source>
</evidence>